<keyword evidence="3" id="KW-0614">Plasmid</keyword>
<dbReference type="EC" id="1.1.1.205" evidence="3"/>
<dbReference type="Pfam" id="PF00478">
    <property type="entry name" value="IMPDH"/>
    <property type="match status" value="1"/>
</dbReference>
<reference evidence="3" key="1">
    <citation type="submission" date="2013-04" db="EMBL/GenBank/DDBJ databases">
        <title>Comparative Genomics of Relapsing Fever Spirochetes.</title>
        <authorList>
            <person name="Schwan T.G."/>
            <person name="Raffel S.J."/>
            <person name="Porcella S.F."/>
            <person name="Martens C.A."/>
            <person name="Bruno D.P."/>
            <person name="Rickefs S.M."/>
            <person name="Barbian K.B."/>
        </authorList>
    </citation>
    <scope>NUCLEOTIDE SEQUENCE</scope>
    <source>
        <strain evidence="3">BA2</strain>
        <plasmid evidence="3">unnamed</plasmid>
    </source>
</reference>
<keyword evidence="3" id="KW-0560">Oxidoreductase</keyword>
<dbReference type="InterPro" id="IPR001093">
    <property type="entry name" value="IMP_DH_GMPRt"/>
</dbReference>
<dbReference type="GO" id="GO:0006183">
    <property type="term" value="P:GTP biosynthetic process"/>
    <property type="evidence" value="ECO:0007669"/>
    <property type="project" value="TreeGrafter"/>
</dbReference>
<dbReference type="AlphaFoldDB" id="W5SVE4"/>
<feature type="non-terminal residue" evidence="3">
    <location>
        <position position="124"/>
    </location>
</feature>
<proteinExistence type="inferred from homology"/>
<evidence type="ECO:0000313" key="3">
    <source>
        <dbReference type="EMBL" id="AHH08996.1"/>
    </source>
</evidence>
<accession>W5SVE4</accession>
<dbReference type="HOGENOM" id="CLU_022552_4_3_12"/>
<evidence type="ECO:0000256" key="1">
    <source>
        <dbReference type="ARBA" id="ARBA00005502"/>
    </source>
</evidence>
<dbReference type="EMBL" id="CP005835">
    <property type="protein sequence ID" value="AHH08996.1"/>
    <property type="molecule type" value="Genomic_DNA"/>
</dbReference>
<sequence>MIEKIVKEALTFDDVSLVPRKSSVLPSDVDLRTKLTKNISLNIPFLSSAMDTVTESRMAIAMAKEGGIGIIHKNITIEAQRKEVEIVKAHYRTGIIRNPITIDENASVQEAKLLIDKHNISALP</sequence>
<evidence type="ECO:0000259" key="2">
    <source>
        <dbReference type="Pfam" id="PF00478"/>
    </source>
</evidence>
<dbReference type="PANTHER" id="PTHR11911:SF111">
    <property type="entry name" value="INOSINE-5'-MONOPHOSPHATE DEHYDROGENASE"/>
    <property type="match status" value="1"/>
</dbReference>
<dbReference type="Gene3D" id="3.20.20.70">
    <property type="entry name" value="Aldolase class I"/>
    <property type="match status" value="1"/>
</dbReference>
<organism evidence="3">
    <name type="scientific">Borrelia anserina BA2</name>
    <dbReference type="NCBI Taxonomy" id="1313293"/>
    <lineage>
        <taxon>Bacteria</taxon>
        <taxon>Pseudomonadati</taxon>
        <taxon>Spirochaetota</taxon>
        <taxon>Spirochaetia</taxon>
        <taxon>Spirochaetales</taxon>
        <taxon>Borreliaceae</taxon>
        <taxon>Borrelia</taxon>
    </lineage>
</organism>
<comment type="similarity">
    <text evidence="1">Belongs to the IMPDH/GMPR family.</text>
</comment>
<name>W5SVE4_BORAN</name>
<dbReference type="SUPFAM" id="SSF51412">
    <property type="entry name" value="Inosine monophosphate dehydrogenase (IMPDH)"/>
    <property type="match status" value="1"/>
</dbReference>
<gene>
    <name evidence="3" type="ORF">BAN_0018100</name>
</gene>
<dbReference type="PANTHER" id="PTHR11911">
    <property type="entry name" value="INOSINE-5-MONOPHOSPHATE DEHYDROGENASE RELATED"/>
    <property type="match status" value="1"/>
</dbReference>
<feature type="domain" description="IMP dehydrogenase/GMP reductase" evidence="2">
    <location>
        <begin position="9"/>
        <end position="104"/>
    </location>
</feature>
<protein>
    <submittedName>
        <fullName evidence="3">Inosine-5'-monophosphate dehydrogenase</fullName>
        <ecNumber evidence="3">1.1.1.205</ecNumber>
    </submittedName>
</protein>
<dbReference type="InterPro" id="IPR005990">
    <property type="entry name" value="IMP_DH"/>
</dbReference>
<geneLocation type="plasmid" evidence="3">
    <name>unnamed</name>
</geneLocation>
<dbReference type="InterPro" id="IPR013785">
    <property type="entry name" value="Aldolase_TIM"/>
</dbReference>
<dbReference type="SMART" id="SM01240">
    <property type="entry name" value="IMPDH"/>
    <property type="match status" value="1"/>
</dbReference>
<dbReference type="GO" id="GO:0003938">
    <property type="term" value="F:IMP dehydrogenase activity"/>
    <property type="evidence" value="ECO:0007669"/>
    <property type="project" value="UniProtKB-EC"/>
</dbReference>
<dbReference type="RefSeq" id="WP_041178741.1">
    <property type="nucleotide sequence ID" value="NZ_CP005835.1"/>
</dbReference>